<reference evidence="2 3" key="1">
    <citation type="submission" date="2018-08" db="EMBL/GenBank/DDBJ databases">
        <title>A genome reference for cultivated species of the human gut microbiota.</title>
        <authorList>
            <person name="Zou Y."/>
            <person name="Xue W."/>
            <person name="Luo G."/>
        </authorList>
    </citation>
    <scope>NUCLEOTIDE SEQUENCE [LARGE SCALE GENOMIC DNA]</scope>
    <source>
        <strain evidence="2 3">AF24-2</strain>
    </source>
</reference>
<dbReference type="Proteomes" id="UP000285864">
    <property type="component" value="Unassembled WGS sequence"/>
</dbReference>
<accession>A0A412GFG7</accession>
<feature type="signal peptide" evidence="1">
    <location>
        <begin position="1"/>
        <end position="24"/>
    </location>
</feature>
<dbReference type="EMBL" id="QRUU01000055">
    <property type="protein sequence ID" value="RGR93513.1"/>
    <property type="molecule type" value="Genomic_DNA"/>
</dbReference>
<proteinExistence type="predicted"/>
<dbReference type="InterPro" id="IPR046660">
    <property type="entry name" value="DUF6769"/>
</dbReference>
<name>A0A412GFG7_9BACT</name>
<evidence type="ECO:0000256" key="1">
    <source>
        <dbReference type="SAM" id="SignalP"/>
    </source>
</evidence>
<evidence type="ECO:0000313" key="2">
    <source>
        <dbReference type="EMBL" id="RGR93513.1"/>
    </source>
</evidence>
<sequence>MVMKREFKSYFLLAICMLMLVAQAFPHHHHSEIFCLSTDLVAHEATATCSRYMHHSDDADRHSCTSVCVTNFQCSTPDQHLSDITPDYSFYSILYPLVNVLGVLALPTDDADADWALFVESLHAYQFIQTAGLRAPPASVILV</sequence>
<dbReference type="AlphaFoldDB" id="A0A412GFG7"/>
<gene>
    <name evidence="2" type="ORF">DWY20_11525</name>
</gene>
<keyword evidence="3" id="KW-1185">Reference proteome</keyword>
<organism evidence="2 3">
    <name type="scientific">Phocaeicola coprocola</name>
    <dbReference type="NCBI Taxonomy" id="310298"/>
    <lineage>
        <taxon>Bacteria</taxon>
        <taxon>Pseudomonadati</taxon>
        <taxon>Bacteroidota</taxon>
        <taxon>Bacteroidia</taxon>
        <taxon>Bacteroidales</taxon>
        <taxon>Bacteroidaceae</taxon>
        <taxon>Phocaeicola</taxon>
    </lineage>
</organism>
<evidence type="ECO:0000313" key="3">
    <source>
        <dbReference type="Proteomes" id="UP000285864"/>
    </source>
</evidence>
<comment type="caution">
    <text evidence="2">The sequence shown here is derived from an EMBL/GenBank/DDBJ whole genome shotgun (WGS) entry which is preliminary data.</text>
</comment>
<keyword evidence="1" id="KW-0732">Signal</keyword>
<feature type="chain" id="PRO_5018995720" evidence="1">
    <location>
        <begin position="25"/>
        <end position="143"/>
    </location>
</feature>
<dbReference type="Pfam" id="PF20558">
    <property type="entry name" value="DUF6769"/>
    <property type="match status" value="1"/>
</dbReference>
<protein>
    <submittedName>
        <fullName evidence="2">Uncharacterized protein</fullName>
    </submittedName>
</protein>